<dbReference type="InterPro" id="IPR005182">
    <property type="entry name" value="YdbS-like_PH"/>
</dbReference>
<keyword evidence="1" id="KW-0472">Membrane</keyword>
<dbReference type="EMBL" id="CABMJJ010000011">
    <property type="protein sequence ID" value="VVC04886.1"/>
    <property type="molecule type" value="Genomic_DNA"/>
</dbReference>
<organism evidence="3 4">
    <name type="scientific">Candidatus Bilamarchaeum dharawalense</name>
    <dbReference type="NCBI Taxonomy" id="2885759"/>
    <lineage>
        <taxon>Archaea</taxon>
        <taxon>Candidatus Micrarchaeota</taxon>
        <taxon>Candidatus Micrarchaeia</taxon>
        <taxon>Candidatus Anstonellales</taxon>
        <taxon>Candidatus Bilamarchaeaceae</taxon>
        <taxon>Candidatus Bilamarchaeum</taxon>
    </lineage>
</organism>
<name>A0A5E4LYK7_9ARCH</name>
<feature type="transmembrane region" description="Helical" evidence="1">
    <location>
        <begin position="12"/>
        <end position="31"/>
    </location>
</feature>
<evidence type="ECO:0000256" key="1">
    <source>
        <dbReference type="SAM" id="Phobius"/>
    </source>
</evidence>
<protein>
    <submittedName>
        <fullName evidence="3">Bacterial PH domain protein</fullName>
    </submittedName>
</protein>
<dbReference type="AlphaFoldDB" id="A0A5E4LYK7"/>
<dbReference type="Pfam" id="PF03703">
    <property type="entry name" value="bPH_2"/>
    <property type="match status" value="1"/>
</dbReference>
<accession>A0A5E4LYK7</accession>
<evidence type="ECO:0000313" key="3">
    <source>
        <dbReference type="EMBL" id="VVC04886.1"/>
    </source>
</evidence>
<evidence type="ECO:0000259" key="2">
    <source>
        <dbReference type="Pfam" id="PF03703"/>
    </source>
</evidence>
<proteinExistence type="predicted"/>
<keyword evidence="1" id="KW-0812">Transmembrane</keyword>
<feature type="transmembrane region" description="Helical" evidence="1">
    <location>
        <begin position="37"/>
        <end position="58"/>
    </location>
</feature>
<gene>
    <name evidence="3" type="ORF">LFW2832_01173</name>
</gene>
<evidence type="ECO:0000313" key="4">
    <source>
        <dbReference type="Proteomes" id="UP000789941"/>
    </source>
</evidence>
<comment type="caution">
    <text evidence="3">The sequence shown here is derived from an EMBL/GenBank/DDBJ whole genome shotgun (WGS) entry which is preliminary data.</text>
</comment>
<sequence>MVQTFRPTPIVQVVKFILIAIFVSLILLFLRDYIPTIFPPLILALWLITLFYILVAYIRTKTRSIVLDEESITYTSGLFTVHKVILHYFKITEVTYTQDIVQRLFGIGTINMDTAGGNTIAIHVVDLRINDIKKTIQQINEKGDKKQ</sequence>
<dbReference type="Proteomes" id="UP000789941">
    <property type="component" value="Unassembled WGS sequence"/>
</dbReference>
<feature type="domain" description="YdbS-like PH" evidence="2">
    <location>
        <begin position="63"/>
        <end position="136"/>
    </location>
</feature>
<reference evidence="3 4" key="1">
    <citation type="submission" date="2019-08" db="EMBL/GenBank/DDBJ databases">
        <authorList>
            <person name="Vazquez-Campos X."/>
        </authorList>
    </citation>
    <scope>NUCLEOTIDE SEQUENCE [LARGE SCALE GENOMIC DNA]</scope>
    <source>
        <strain evidence="3">LFW-283_2</strain>
    </source>
</reference>
<keyword evidence="1" id="KW-1133">Transmembrane helix</keyword>